<feature type="transmembrane region" description="Helical" evidence="1">
    <location>
        <begin position="55"/>
        <end position="72"/>
    </location>
</feature>
<keyword evidence="1" id="KW-0472">Membrane</keyword>
<dbReference type="Proteomes" id="UP000027186">
    <property type="component" value="Plasmid AbAZ39_p2"/>
</dbReference>
<geneLocation type="plasmid" evidence="4">
    <name>p10unnamed</name>
</geneLocation>
<feature type="transmembrane region" description="Helical" evidence="1">
    <location>
        <begin position="237"/>
        <end position="257"/>
    </location>
</feature>
<keyword evidence="7" id="KW-1185">Reference proteome</keyword>
<keyword evidence="2" id="KW-0614">Plasmid</keyword>
<dbReference type="RefSeq" id="WP_051658572.1">
    <property type="nucleotide sequence ID" value="NZ_CP007795.1"/>
</dbReference>
<dbReference type="OrthoDB" id="9809910at2"/>
<geneLocation type="plasmid" evidence="2 5">
    <name>AbAZ39_p2</name>
</geneLocation>
<dbReference type="Proteomes" id="UP000236268">
    <property type="component" value="Unassembled WGS sequence"/>
</dbReference>
<dbReference type="EMBL" id="CP007795">
    <property type="protein sequence ID" value="AIB15536.1"/>
    <property type="molecule type" value="Genomic_DNA"/>
</dbReference>
<dbReference type="GO" id="GO:0004497">
    <property type="term" value="F:monooxygenase activity"/>
    <property type="evidence" value="ECO:0007669"/>
    <property type="project" value="UniProtKB-KW"/>
</dbReference>
<feature type="transmembrane region" description="Helical" evidence="1">
    <location>
        <begin position="206"/>
        <end position="225"/>
    </location>
</feature>
<evidence type="ECO:0000313" key="6">
    <source>
        <dbReference type="Proteomes" id="UP000236268"/>
    </source>
</evidence>
<feature type="transmembrane region" description="Helical" evidence="1">
    <location>
        <begin position="307"/>
        <end position="334"/>
    </location>
</feature>
<organism evidence="2 5">
    <name type="scientific">Azospirillum argentinense</name>
    <dbReference type="NCBI Taxonomy" id="2970906"/>
    <lineage>
        <taxon>Bacteria</taxon>
        <taxon>Pseudomonadati</taxon>
        <taxon>Pseudomonadota</taxon>
        <taxon>Alphaproteobacteria</taxon>
        <taxon>Rhodospirillales</taxon>
        <taxon>Azospirillaceae</taxon>
        <taxon>Azospirillum</taxon>
    </lineage>
</organism>
<sequence length="342" mass="35190">MMKRLASTALTLLLATLGGGLFALAGLPAAWLMGAMTAVAGGALGGLTLRLPSPLGTAAFVLLGISMGAGVTPDTLHQMASWPLSMALLAGSVMACLYACSAWLERVHRWDPATARYAAVPGALGAVLVLAAESRADLPRVALAQSLRLFVLVAAMPWLLDLIASTPGLPPRPAPSDPADALPELALLIGASALAGLLFQKLRVPGGVLLGAMLGSALLHGSGLVDHRLPNWLLNAGFVVTGALIGSRFAGVTLASLRAALRPSLESVALALVLSSVFAWAGGWLLGLPFGQLWLAYAPGGVEAMTIVAFVLGLDTAFVGTHHVVRFAGLGFLARWWQPRRG</sequence>
<dbReference type="PANTHER" id="PTHR38457:SF1">
    <property type="entry name" value="REGULATOR ABRB-RELATED"/>
    <property type="match status" value="1"/>
</dbReference>
<evidence type="ECO:0000313" key="2">
    <source>
        <dbReference type="EMBL" id="AIB15536.1"/>
    </source>
</evidence>
<evidence type="ECO:0000313" key="7">
    <source>
        <dbReference type="Proteomes" id="UP001628281"/>
    </source>
</evidence>
<evidence type="ECO:0000313" key="5">
    <source>
        <dbReference type="Proteomes" id="UP000027186"/>
    </source>
</evidence>
<feature type="transmembrane region" description="Helical" evidence="1">
    <location>
        <begin position="146"/>
        <end position="169"/>
    </location>
</feature>
<accession>A0A2K1FYD7</accession>
<accession>A0A060DNS5</accession>
<keyword evidence="1" id="KW-0812">Transmembrane</keyword>
<keyword evidence="4" id="KW-0503">Monooxygenase</keyword>
<name>A0A060DNS5_9PROT</name>
<protein>
    <submittedName>
        <fullName evidence="3">AbrB family transcriptional regulator</fullName>
    </submittedName>
    <submittedName>
        <fullName evidence="4">Ammonia monooxygenase</fullName>
    </submittedName>
</protein>
<feature type="transmembrane region" description="Helical" evidence="1">
    <location>
        <begin position="181"/>
        <end position="199"/>
    </location>
</feature>
<feature type="transmembrane region" description="Helical" evidence="1">
    <location>
        <begin position="116"/>
        <end position="134"/>
    </location>
</feature>
<proteinExistence type="predicted"/>
<reference evidence="3 7" key="3">
    <citation type="submission" date="2024-11" db="EMBL/GenBank/DDBJ databases">
        <title>Draft genome sequences of two bacteria associated to sugarcane roots in Colombia.</title>
        <authorList>
            <person name="Pardo-Diaz S."/>
            <person name="Masmela-Mendoza J."/>
            <person name="Delgadillo-Duran P."/>
            <person name="Bautista E.J."/>
            <person name="Rojas-Tapias D.F."/>
        </authorList>
    </citation>
    <scope>NUCLEOTIDE SEQUENCE [LARGE SCALE GENOMIC DNA]</scope>
    <source>
        <strain evidence="3 7">Ap18</strain>
    </source>
</reference>
<dbReference type="PIRSF" id="PIRSF038991">
    <property type="entry name" value="Protein_AbrB"/>
    <property type="match status" value="1"/>
</dbReference>
<dbReference type="EMBL" id="POWG01000019">
    <property type="protein sequence ID" value="PNQ97439.1"/>
    <property type="molecule type" value="Genomic_DNA"/>
</dbReference>
<dbReference type="Proteomes" id="UP001628281">
    <property type="component" value="Unassembled WGS sequence"/>
</dbReference>
<feature type="transmembrane region" description="Helical" evidence="1">
    <location>
        <begin position="269"/>
        <end position="287"/>
    </location>
</feature>
<feature type="transmembrane region" description="Helical" evidence="1">
    <location>
        <begin position="84"/>
        <end position="104"/>
    </location>
</feature>
<keyword evidence="4" id="KW-0560">Oxidoreductase</keyword>
<dbReference type="GO" id="GO:0010468">
    <property type="term" value="P:regulation of gene expression"/>
    <property type="evidence" value="ECO:0007669"/>
    <property type="project" value="InterPro"/>
</dbReference>
<evidence type="ECO:0000256" key="1">
    <source>
        <dbReference type="SAM" id="Phobius"/>
    </source>
</evidence>
<dbReference type="InterPro" id="IPR007820">
    <property type="entry name" value="AbrB_fam"/>
</dbReference>
<dbReference type="Pfam" id="PF05145">
    <property type="entry name" value="AbrB"/>
    <property type="match status" value="1"/>
</dbReference>
<reference evidence="2 5" key="1">
    <citation type="journal article" date="2014" name="Genome Announc.">
        <title>Complete Genome Sequence of the Model Rhizosphere Strain Azospirillum brasilense Az39, Successfully Applied in Agriculture.</title>
        <authorList>
            <person name="Rivera D."/>
            <person name="Revale S."/>
            <person name="Molina R."/>
            <person name="Gualpa J."/>
            <person name="Puente M."/>
            <person name="Maroniche G."/>
            <person name="Paris G."/>
            <person name="Baker D."/>
            <person name="Clavijo B."/>
            <person name="McLay K."/>
            <person name="Spaepen S."/>
            <person name="Perticari A."/>
            <person name="Vazquez M."/>
            <person name="Wisniewski-Dye F."/>
            <person name="Watkins C."/>
            <person name="Martinez-Abarca F."/>
            <person name="Vanderleyden J."/>
            <person name="Cassan F."/>
        </authorList>
    </citation>
    <scope>NUCLEOTIDE SEQUENCE [LARGE SCALE GENOMIC DNA]</scope>
    <source>
        <strain evidence="2 5">Az39</strain>
        <plasmid evidence="2">AbAZ39_p2</plasmid>
    </source>
</reference>
<dbReference type="GO" id="GO:0016020">
    <property type="term" value="C:membrane"/>
    <property type="evidence" value="ECO:0007669"/>
    <property type="project" value="InterPro"/>
</dbReference>
<dbReference type="AlphaFoldDB" id="A0A060DNS5"/>
<dbReference type="EMBL" id="JBJLSN010000007">
    <property type="protein sequence ID" value="MFL7900941.1"/>
    <property type="molecule type" value="Genomic_DNA"/>
</dbReference>
<gene>
    <name evidence="2" type="ORF">ABAZ39_27070</name>
    <name evidence="3" type="ORF">ACJ41P_07385</name>
    <name evidence="4" type="ORF">C1S70_17875</name>
</gene>
<keyword evidence="1" id="KW-1133">Transmembrane helix</keyword>
<dbReference type="InterPro" id="IPR017516">
    <property type="entry name" value="AbrB_dup"/>
</dbReference>
<dbReference type="NCBIfam" id="TIGR03082">
    <property type="entry name" value="Gneg_AbrB_dup"/>
    <property type="match status" value="2"/>
</dbReference>
<dbReference type="PANTHER" id="PTHR38457">
    <property type="entry name" value="REGULATOR ABRB-RELATED"/>
    <property type="match status" value="1"/>
</dbReference>
<evidence type="ECO:0000313" key="3">
    <source>
        <dbReference type="EMBL" id="MFL7900941.1"/>
    </source>
</evidence>
<dbReference type="KEGG" id="abq:ABAZ39_27070"/>
<reference evidence="4 6" key="2">
    <citation type="submission" date="2018-01" db="EMBL/GenBank/DDBJ databases">
        <title>Whole genome sequence of Azospirillum brasilense REC3 isolated from strawberry roots.</title>
        <authorList>
            <person name="Fontana C.A."/>
            <person name="Salazar S.M."/>
            <person name="Bassi D."/>
            <person name="Puglisi E."/>
            <person name="Lovaisa N.C."/>
            <person name="Toffoli L.M."/>
            <person name="Pedraza R."/>
            <person name="Cocconcelli P.S."/>
        </authorList>
    </citation>
    <scope>NUCLEOTIDE SEQUENCE [LARGE SCALE GENOMIC DNA]</scope>
    <source>
        <strain evidence="4 6">REC3</strain>
        <plasmid evidence="4">p10unnamed</plasmid>
    </source>
</reference>
<evidence type="ECO:0000313" key="4">
    <source>
        <dbReference type="EMBL" id="PNQ97439.1"/>
    </source>
</evidence>